<dbReference type="EnsemblMetazoa" id="AQUA006360-RA">
    <property type="protein sequence ID" value="AQUA006360-PA"/>
    <property type="gene ID" value="AQUA006360"/>
</dbReference>
<evidence type="ECO:0000256" key="9">
    <source>
        <dbReference type="ARBA" id="ARBA00022499"/>
    </source>
</evidence>
<evidence type="ECO:0000256" key="11">
    <source>
        <dbReference type="ARBA" id="ARBA00022605"/>
    </source>
</evidence>
<evidence type="ECO:0000256" key="20">
    <source>
        <dbReference type="ARBA" id="ARBA00023242"/>
    </source>
</evidence>
<evidence type="ECO:0000256" key="15">
    <source>
        <dbReference type="ARBA" id="ARBA00022898"/>
    </source>
</evidence>
<evidence type="ECO:0000256" key="25">
    <source>
        <dbReference type="RuleBase" id="RU361204"/>
    </source>
</evidence>
<evidence type="ECO:0000256" key="12">
    <source>
        <dbReference type="ARBA" id="ARBA00022617"/>
    </source>
</evidence>
<comment type="catalytic activity">
    <reaction evidence="23 25">
        <text>L-homocysteine + L-serine = L,L-cystathionine + H2O</text>
        <dbReference type="Rhea" id="RHEA:10112"/>
        <dbReference type="ChEBI" id="CHEBI:15377"/>
        <dbReference type="ChEBI" id="CHEBI:33384"/>
        <dbReference type="ChEBI" id="CHEBI:58161"/>
        <dbReference type="ChEBI" id="CHEBI:58199"/>
        <dbReference type="EC" id="4.2.1.22"/>
    </reaction>
</comment>
<comment type="cofactor">
    <cofactor evidence="1 25">
        <name>pyridoxal 5'-phosphate</name>
        <dbReference type="ChEBI" id="CHEBI:597326"/>
    </cofactor>
</comment>
<dbReference type="InterPro" id="IPR005857">
    <property type="entry name" value="Cysta_beta_synth"/>
</dbReference>
<dbReference type="AlphaFoldDB" id="A0A182X971"/>
<dbReference type="PROSITE" id="PS51371">
    <property type="entry name" value="CBS"/>
    <property type="match status" value="1"/>
</dbReference>
<dbReference type="InterPro" id="IPR050214">
    <property type="entry name" value="Cys_Synth/Cystath_Beta-Synth"/>
</dbReference>
<dbReference type="InterPro" id="IPR036052">
    <property type="entry name" value="TrpB-like_PALP_sf"/>
</dbReference>
<dbReference type="SUPFAM" id="SSF54631">
    <property type="entry name" value="CBS-domain pair"/>
    <property type="match status" value="1"/>
</dbReference>
<evidence type="ECO:0000256" key="19">
    <source>
        <dbReference type="ARBA" id="ARBA00023239"/>
    </source>
</evidence>
<evidence type="ECO:0000256" key="23">
    <source>
        <dbReference type="ARBA" id="ARBA00047490"/>
    </source>
</evidence>
<evidence type="ECO:0000313" key="27">
    <source>
        <dbReference type="EnsemblMetazoa" id="AQUA006360-PA"/>
    </source>
</evidence>
<keyword evidence="9" id="KW-1017">Isopeptide bond</keyword>
<keyword evidence="19 25" id="KW-0456">Lyase</keyword>
<dbReference type="PANTHER" id="PTHR10314">
    <property type="entry name" value="CYSTATHIONINE BETA-SYNTHASE"/>
    <property type="match status" value="1"/>
</dbReference>
<keyword evidence="14" id="KW-0832">Ubl conjugation</keyword>
<evidence type="ECO:0000256" key="14">
    <source>
        <dbReference type="ARBA" id="ARBA00022843"/>
    </source>
</evidence>
<dbReference type="Pfam" id="PF00291">
    <property type="entry name" value="PALP"/>
    <property type="match status" value="1"/>
</dbReference>
<dbReference type="GO" id="GO:0019343">
    <property type="term" value="P:cysteine biosynthetic process via cystathionine"/>
    <property type="evidence" value="ECO:0007669"/>
    <property type="project" value="UniProtKB-UniRule"/>
</dbReference>
<evidence type="ECO:0000256" key="10">
    <source>
        <dbReference type="ARBA" id="ARBA00022553"/>
    </source>
</evidence>
<keyword evidence="8" id="KW-0963">Cytoplasm</keyword>
<dbReference type="UniPathway" id="UPA00136">
    <property type="reaction ID" value="UER00201"/>
</dbReference>
<dbReference type="FunFam" id="3.10.580.10:FF:000014">
    <property type="entry name" value="Cystathionine beta-synthase"/>
    <property type="match status" value="1"/>
</dbReference>
<organism evidence="27 28">
    <name type="scientific">Anopheles quadriannulatus</name>
    <name type="common">Mosquito</name>
    <dbReference type="NCBI Taxonomy" id="34691"/>
    <lineage>
        <taxon>Eukaryota</taxon>
        <taxon>Metazoa</taxon>
        <taxon>Ecdysozoa</taxon>
        <taxon>Arthropoda</taxon>
        <taxon>Hexapoda</taxon>
        <taxon>Insecta</taxon>
        <taxon>Pterygota</taxon>
        <taxon>Neoptera</taxon>
        <taxon>Endopterygota</taxon>
        <taxon>Diptera</taxon>
        <taxon>Nematocera</taxon>
        <taxon>Culicoidea</taxon>
        <taxon>Culicidae</taxon>
        <taxon>Anophelinae</taxon>
        <taxon>Anopheles</taxon>
    </lineage>
</organism>
<dbReference type="PROSITE" id="PS00901">
    <property type="entry name" value="CYS_SYNTHASE"/>
    <property type="match status" value="1"/>
</dbReference>
<keyword evidence="10" id="KW-0597">Phosphoprotein</keyword>
<keyword evidence="12" id="KW-0349">Heme</keyword>
<keyword evidence="13" id="KW-0479">Metal-binding</keyword>
<evidence type="ECO:0000256" key="16">
    <source>
        <dbReference type="ARBA" id="ARBA00023004"/>
    </source>
</evidence>
<proteinExistence type="inferred from homology"/>
<reference evidence="27" key="1">
    <citation type="submission" date="2020-05" db="UniProtKB">
        <authorList>
            <consortium name="EnsemblMetazoa"/>
        </authorList>
    </citation>
    <scope>IDENTIFICATION</scope>
    <source>
        <strain evidence="27">SANGQUA</strain>
    </source>
</reference>
<keyword evidence="28" id="KW-1185">Reference proteome</keyword>
<evidence type="ECO:0000259" key="26">
    <source>
        <dbReference type="PROSITE" id="PS51371"/>
    </source>
</evidence>
<evidence type="ECO:0000256" key="21">
    <source>
        <dbReference type="ARBA" id="ARBA00026192"/>
    </source>
</evidence>
<keyword evidence="11 25" id="KW-0028">Amino-acid biosynthesis</keyword>
<comment type="function">
    <text evidence="22">Hydro-lyase catalyzing the first step of the transsulfuration pathway, where the hydroxyl group of L-serine is displaced by L-homocysteine in a beta-replacement reaction to form L-cystathionine, the precursor of L-cysteine. This catabolic route allows the elimination of L-methionine and the toxic metabolite L-homocysteine. Also involved in the production of hydrogen sulfide, a gasotransmitter with signaling and cytoprotective effects on neurons.</text>
</comment>
<dbReference type="GO" id="GO:0004122">
    <property type="term" value="F:cystathionine beta-synthase activity"/>
    <property type="evidence" value="ECO:0007669"/>
    <property type="project" value="UniProtKB-UniRule"/>
</dbReference>
<evidence type="ECO:0000256" key="5">
    <source>
        <dbReference type="ARBA" id="ARBA00007103"/>
    </source>
</evidence>
<dbReference type="InterPro" id="IPR000644">
    <property type="entry name" value="CBS_dom"/>
</dbReference>
<feature type="domain" description="CBS" evidence="26">
    <location>
        <begin position="485"/>
        <end position="545"/>
    </location>
</feature>
<dbReference type="InterPro" id="IPR001216">
    <property type="entry name" value="P-phosphate_BS"/>
</dbReference>
<dbReference type="FunFam" id="3.40.50.1100:FF:000118">
    <property type="entry name" value="Related to CYS4-cystathionine beta-synthase"/>
    <property type="match status" value="1"/>
</dbReference>
<accession>A0A182X971</accession>
<protein>
    <recommendedName>
        <fullName evidence="21 25">Cystathionine beta-synthase</fullName>
        <ecNumber evidence="7 25">4.2.1.22</ecNumber>
    </recommendedName>
</protein>
<evidence type="ECO:0000256" key="22">
    <source>
        <dbReference type="ARBA" id="ARBA00045425"/>
    </source>
</evidence>
<dbReference type="InterPro" id="IPR001926">
    <property type="entry name" value="TrpB-like_PALP"/>
</dbReference>
<dbReference type="CDD" id="cd01561">
    <property type="entry name" value="CBS_like"/>
    <property type="match status" value="1"/>
</dbReference>
<dbReference type="GO" id="GO:0005737">
    <property type="term" value="C:cytoplasm"/>
    <property type="evidence" value="ECO:0007669"/>
    <property type="project" value="UniProtKB-SubCell"/>
</dbReference>
<evidence type="ECO:0000256" key="18">
    <source>
        <dbReference type="ARBA" id="ARBA00023192"/>
    </source>
</evidence>
<dbReference type="Pfam" id="PF00571">
    <property type="entry name" value="CBS"/>
    <property type="match status" value="1"/>
</dbReference>
<evidence type="ECO:0000256" key="2">
    <source>
        <dbReference type="ARBA" id="ARBA00004123"/>
    </source>
</evidence>
<evidence type="ECO:0000256" key="1">
    <source>
        <dbReference type="ARBA" id="ARBA00001933"/>
    </source>
</evidence>
<keyword evidence="16" id="KW-0408">Iron</keyword>
<sequence>MEARGTKLTPSRNTGRATAFTLTDAQAEGRTLRAAFKCPGFAEACAICLLITVPATTFDVYSPTQDACEICDQLEPLHKMASTNTHRGCPMNGHLAASKKPQTVPEEDPMANFIRPDQPSRCTWALGTTETSPHHHEALAPKPSTLPSILEAVGGTPLVKLNKIPQSMGLKCNVYVKCEFLNPGGSVKDRIGVRMVLEAERKGLLKPGCTIIEPTSGNTGIGLAMAAAARGYRCLIVMPEKMSNEKVDTLKALGAEVIRTPTEAAFDSPEGLIAVSQRLQRSIPDSVILDQYRNAGNPLAHYDGTGAEIVEQLGGQVDMVVIGTGTGGTMTGIGRRIKESCPACQVIAADPEGSILAEPEELNRTEVSFYEVEGVGYDFLPTVLDRSVVDRWYKFNDRVALPLARRLIRDEGLLCGGSSGGNLFVGLEAAKTLKEGQNCVVILPDNIRNYLTKFVSDNWMEARYFKESENCHDQKWWNAKVNTLPMETLITVRDDAHISDAIETMKQNNRSQLPVLDADGTIKGVVHMPNLLSKMLNRLAKPSDLVRRAIFKQYVKIDHEENIGRASRILEKDSFLLVTRQEAGAERPVGILTQRVLFDFVAEQAATVTNGNGNAE</sequence>
<dbReference type="FunFam" id="3.40.50.1100:FF:000003">
    <property type="entry name" value="Cystathionine beta-synthase"/>
    <property type="match status" value="1"/>
</dbReference>
<evidence type="ECO:0000256" key="13">
    <source>
        <dbReference type="ARBA" id="ARBA00022723"/>
    </source>
</evidence>
<keyword evidence="17 24" id="KW-0129">CBS domain</keyword>
<comment type="similarity">
    <text evidence="5 25">Belongs to the cysteine synthase/cystathionine beta-synthase family.</text>
</comment>
<comment type="subcellular location">
    <subcellularLocation>
        <location evidence="3">Cytoplasm</location>
    </subcellularLocation>
    <subcellularLocation>
        <location evidence="2">Nucleus</location>
    </subcellularLocation>
</comment>
<dbReference type="GO" id="GO:0005634">
    <property type="term" value="C:nucleus"/>
    <property type="evidence" value="ECO:0007669"/>
    <property type="project" value="UniProtKB-SubCell"/>
</dbReference>
<evidence type="ECO:0000256" key="6">
    <source>
        <dbReference type="ARBA" id="ARBA00011881"/>
    </source>
</evidence>
<dbReference type="SUPFAM" id="SSF53686">
    <property type="entry name" value="Tryptophan synthase beta subunit-like PLP-dependent enzymes"/>
    <property type="match status" value="1"/>
</dbReference>
<dbReference type="Gene3D" id="3.40.50.1100">
    <property type="match status" value="2"/>
</dbReference>
<evidence type="ECO:0000256" key="8">
    <source>
        <dbReference type="ARBA" id="ARBA00022490"/>
    </source>
</evidence>
<dbReference type="GO" id="GO:0006535">
    <property type="term" value="P:cysteine biosynthetic process from serine"/>
    <property type="evidence" value="ECO:0007669"/>
    <property type="project" value="UniProtKB-UniRule"/>
</dbReference>
<dbReference type="GO" id="GO:0046872">
    <property type="term" value="F:metal ion binding"/>
    <property type="evidence" value="ECO:0007669"/>
    <property type="project" value="UniProtKB-KW"/>
</dbReference>
<evidence type="ECO:0000256" key="17">
    <source>
        <dbReference type="ARBA" id="ARBA00023122"/>
    </source>
</evidence>
<name>A0A182X971_ANOQN</name>
<evidence type="ECO:0000313" key="28">
    <source>
        <dbReference type="Proteomes" id="UP000076407"/>
    </source>
</evidence>
<evidence type="ECO:0000256" key="3">
    <source>
        <dbReference type="ARBA" id="ARBA00004496"/>
    </source>
</evidence>
<keyword evidence="15 25" id="KW-0663">Pyridoxal phosphate</keyword>
<dbReference type="InterPro" id="IPR046342">
    <property type="entry name" value="CBS_dom_sf"/>
</dbReference>
<dbReference type="STRING" id="34691.A0A182X971"/>
<dbReference type="Proteomes" id="UP000076407">
    <property type="component" value="Unassembled WGS sequence"/>
</dbReference>
<dbReference type="GO" id="GO:0050667">
    <property type="term" value="P:homocysteine metabolic process"/>
    <property type="evidence" value="ECO:0007669"/>
    <property type="project" value="UniProtKB-ARBA"/>
</dbReference>
<keyword evidence="20" id="KW-0539">Nucleus</keyword>
<comment type="subunit">
    <text evidence="6">Homotetramer.</text>
</comment>
<dbReference type="Gene3D" id="3.10.580.10">
    <property type="entry name" value="CBS-domain"/>
    <property type="match status" value="1"/>
</dbReference>
<evidence type="ECO:0000256" key="24">
    <source>
        <dbReference type="PROSITE-ProRule" id="PRU00703"/>
    </source>
</evidence>
<dbReference type="EC" id="4.2.1.22" evidence="7 25"/>
<comment type="pathway">
    <text evidence="4">Amino-acid biosynthesis; L-cysteine biosynthesis; L-cysteine from L-homocysteine and L-serine: step 1/2.</text>
</comment>
<evidence type="ECO:0000256" key="4">
    <source>
        <dbReference type="ARBA" id="ARBA00005003"/>
    </source>
</evidence>
<dbReference type="NCBIfam" id="TIGR01137">
    <property type="entry name" value="cysta_beta"/>
    <property type="match status" value="1"/>
</dbReference>
<evidence type="ECO:0000256" key="7">
    <source>
        <dbReference type="ARBA" id="ARBA00012041"/>
    </source>
</evidence>
<keyword evidence="18 25" id="KW-0198">Cysteine biosynthesis</keyword>
<dbReference type="GO" id="GO:0030170">
    <property type="term" value="F:pyridoxal phosphate binding"/>
    <property type="evidence" value="ECO:0007669"/>
    <property type="project" value="UniProtKB-ARBA"/>
</dbReference>
<dbReference type="VEuPathDB" id="VectorBase:AQUA006360"/>